<keyword evidence="3" id="KW-0326">Glycosidase</keyword>
<dbReference type="InterPro" id="IPR000182">
    <property type="entry name" value="GNAT_dom"/>
</dbReference>
<dbReference type="Proteomes" id="UP000242146">
    <property type="component" value="Unassembled WGS sequence"/>
</dbReference>
<dbReference type="AlphaFoldDB" id="A0A1X2G484"/>
<evidence type="ECO:0000256" key="3">
    <source>
        <dbReference type="ARBA" id="ARBA00023295"/>
    </source>
</evidence>
<dbReference type="GO" id="GO:0009254">
    <property type="term" value="P:peptidoglycan turnover"/>
    <property type="evidence" value="ECO:0007669"/>
    <property type="project" value="TreeGrafter"/>
</dbReference>
<dbReference type="PANTHER" id="PTHR30480">
    <property type="entry name" value="BETA-HEXOSAMINIDASE-RELATED"/>
    <property type="match status" value="1"/>
</dbReference>
<gene>
    <name evidence="5" type="ORF">DM01DRAFT_1340420</name>
</gene>
<protein>
    <submittedName>
        <fullName evidence="5">Glycoside hydrolase</fullName>
    </submittedName>
</protein>
<dbReference type="InterPro" id="IPR036962">
    <property type="entry name" value="Glyco_hydro_3_N_sf"/>
</dbReference>
<dbReference type="InterPro" id="IPR036881">
    <property type="entry name" value="Glyco_hydro_3_C_sf"/>
</dbReference>
<dbReference type="PANTHER" id="PTHR30480:SF16">
    <property type="entry name" value="GLYCOSIDE HYDROLASE FAMILY 3 DOMAIN PROTEIN"/>
    <property type="match status" value="1"/>
</dbReference>
<evidence type="ECO:0000313" key="6">
    <source>
        <dbReference type="Proteomes" id="UP000242146"/>
    </source>
</evidence>
<dbReference type="InterPro" id="IPR016181">
    <property type="entry name" value="Acyl_CoA_acyltransferase"/>
</dbReference>
<dbReference type="CDD" id="cd04301">
    <property type="entry name" value="NAT_SF"/>
    <property type="match status" value="1"/>
</dbReference>
<sequence length="748" mass="82716">MTLEKDVGQLLMCGFDGLAPTADILDLIKNHNLGSVIFFSRNIDNPEQVKRLTRSLQQAARDAGHTRPLLIAVDQENGVVRRLGTSGTYLPGNMALGAMNSTTYAKQVALATSKELLALGINWNLAPDMDVNNNALNPVIGVRSYGEDPESVARLGMAQVEGYQKGGVATSCKHFPGHGDTATDSHLGVPVIDKSLHELDKVELLPFKKTIAGKGHAQPASIMIGHMSLPQLIKKRPGTTASLAPEVAKDLLRDRLHYQGVIITDCLEMDAVKDTVGCARGSVMALAAGNDMVMISHTYEYQKDAFTEIYQSLGDCTLDQSALDQSLARVAALKDKYLSWDVVLAESDISIVGCEAHQELSKRLYDKVPTVVRNLSHTLPLKLSSEAPLLFLAAHVPMTLAIDSEPEPFQSFYEAIQRRHINTEYVVYNEDNMHDILASGKIDQAAHVIIGTANANLHPFQCTMVQRAHQRLQQKNNLTVVAVINPYDLMAFPEIDTYLVTYEYTPPAHEAAVRLIFGEIPSTSRLPVKIPGDQASSTSSEESEDFTIQAYDANDDLTQAWALWNHALGDSWPLDKQQFHKVLTNPTAHPCHFVARSVQSSKIIGFAATMIGDEGKAGQLALLVVDPDHQRRGVGSKLHDAALDHLRSQGATASLRLGSTYPRFFPGLPRSQDKHADFFARRGWQVASTEVHDLVGNLTEYSTPPRLTQRMEREKIWFGRITPKDLWKLFAFQQQYFPYWLSTYMHHA</sequence>
<dbReference type="Pfam" id="PF00933">
    <property type="entry name" value="Glyco_hydro_3"/>
    <property type="match status" value="1"/>
</dbReference>
<keyword evidence="6" id="KW-1185">Reference proteome</keyword>
<dbReference type="Gene3D" id="3.40.630.30">
    <property type="match status" value="1"/>
</dbReference>
<dbReference type="EMBL" id="MCGT01000048">
    <property type="protein sequence ID" value="ORX44457.1"/>
    <property type="molecule type" value="Genomic_DNA"/>
</dbReference>
<dbReference type="Gene3D" id="3.40.50.1700">
    <property type="entry name" value="Glycoside hydrolase family 3 C-terminal domain"/>
    <property type="match status" value="1"/>
</dbReference>
<evidence type="ECO:0000259" key="4">
    <source>
        <dbReference type="PROSITE" id="PS51186"/>
    </source>
</evidence>
<organism evidence="5 6">
    <name type="scientific">Hesseltinella vesiculosa</name>
    <dbReference type="NCBI Taxonomy" id="101127"/>
    <lineage>
        <taxon>Eukaryota</taxon>
        <taxon>Fungi</taxon>
        <taxon>Fungi incertae sedis</taxon>
        <taxon>Mucoromycota</taxon>
        <taxon>Mucoromycotina</taxon>
        <taxon>Mucoromycetes</taxon>
        <taxon>Mucorales</taxon>
        <taxon>Cunninghamellaceae</taxon>
        <taxon>Hesseltinella</taxon>
    </lineage>
</organism>
<dbReference type="InterPro" id="IPR017853">
    <property type="entry name" value="GH"/>
</dbReference>
<dbReference type="GO" id="GO:0005975">
    <property type="term" value="P:carbohydrate metabolic process"/>
    <property type="evidence" value="ECO:0007669"/>
    <property type="project" value="InterPro"/>
</dbReference>
<reference evidence="5 6" key="1">
    <citation type="submission" date="2016-07" db="EMBL/GenBank/DDBJ databases">
        <title>Pervasive Adenine N6-methylation of Active Genes in Fungi.</title>
        <authorList>
            <consortium name="DOE Joint Genome Institute"/>
            <person name="Mondo S.J."/>
            <person name="Dannebaum R.O."/>
            <person name="Kuo R.C."/>
            <person name="Labutti K."/>
            <person name="Haridas S."/>
            <person name="Kuo A."/>
            <person name="Salamov A."/>
            <person name="Ahrendt S.R."/>
            <person name="Lipzen A."/>
            <person name="Sullivan W."/>
            <person name="Andreopoulos W.B."/>
            <person name="Clum A."/>
            <person name="Lindquist E."/>
            <person name="Daum C."/>
            <person name="Ramamoorthy G.K."/>
            <person name="Gryganskyi A."/>
            <person name="Culley D."/>
            <person name="Magnuson J.K."/>
            <person name="James T.Y."/>
            <person name="O'Malley M.A."/>
            <person name="Stajich J.E."/>
            <person name="Spatafora J.W."/>
            <person name="Visel A."/>
            <person name="Grigoriev I.V."/>
        </authorList>
    </citation>
    <scope>NUCLEOTIDE SEQUENCE [LARGE SCALE GENOMIC DNA]</scope>
    <source>
        <strain evidence="5 6">NRRL 3301</strain>
    </source>
</reference>
<name>A0A1X2G484_9FUNG</name>
<accession>A0A1X2G484</accession>
<dbReference type="Gene3D" id="3.20.20.300">
    <property type="entry name" value="Glycoside hydrolase, family 3, N-terminal domain"/>
    <property type="match status" value="1"/>
</dbReference>
<dbReference type="InterPro" id="IPR001764">
    <property type="entry name" value="Glyco_hydro_3_N"/>
</dbReference>
<comment type="similarity">
    <text evidence="1">Belongs to the glycosyl hydrolase 3 family.</text>
</comment>
<comment type="caution">
    <text evidence="5">The sequence shown here is derived from an EMBL/GenBank/DDBJ whole genome shotgun (WGS) entry which is preliminary data.</text>
</comment>
<dbReference type="PROSITE" id="PS51186">
    <property type="entry name" value="GNAT"/>
    <property type="match status" value="1"/>
</dbReference>
<dbReference type="InterPro" id="IPR050226">
    <property type="entry name" value="NagZ_Beta-hexosaminidase"/>
</dbReference>
<feature type="domain" description="N-acetyltransferase" evidence="4">
    <location>
        <begin position="546"/>
        <end position="710"/>
    </location>
</feature>
<dbReference type="GO" id="GO:0004553">
    <property type="term" value="F:hydrolase activity, hydrolyzing O-glycosyl compounds"/>
    <property type="evidence" value="ECO:0007669"/>
    <property type="project" value="InterPro"/>
</dbReference>
<feature type="non-terminal residue" evidence="5">
    <location>
        <position position="748"/>
    </location>
</feature>
<evidence type="ECO:0000256" key="1">
    <source>
        <dbReference type="ARBA" id="ARBA00005336"/>
    </source>
</evidence>
<evidence type="ECO:0000313" key="5">
    <source>
        <dbReference type="EMBL" id="ORX44457.1"/>
    </source>
</evidence>
<dbReference type="STRING" id="101127.A0A1X2G484"/>
<dbReference type="OrthoDB" id="416222at2759"/>
<dbReference type="Pfam" id="PF00583">
    <property type="entry name" value="Acetyltransf_1"/>
    <property type="match status" value="1"/>
</dbReference>
<dbReference type="GO" id="GO:0016747">
    <property type="term" value="F:acyltransferase activity, transferring groups other than amino-acyl groups"/>
    <property type="evidence" value="ECO:0007669"/>
    <property type="project" value="InterPro"/>
</dbReference>
<dbReference type="SUPFAM" id="SSF51445">
    <property type="entry name" value="(Trans)glycosidases"/>
    <property type="match status" value="1"/>
</dbReference>
<keyword evidence="2 5" id="KW-0378">Hydrolase</keyword>
<evidence type="ECO:0000256" key="2">
    <source>
        <dbReference type="ARBA" id="ARBA00022801"/>
    </source>
</evidence>
<dbReference type="SUPFAM" id="SSF55729">
    <property type="entry name" value="Acyl-CoA N-acyltransferases (Nat)"/>
    <property type="match status" value="1"/>
</dbReference>
<proteinExistence type="inferred from homology"/>